<keyword evidence="2" id="KW-1133">Transmembrane helix</keyword>
<evidence type="ECO:0000313" key="4">
    <source>
        <dbReference type="Proteomes" id="UP000230069"/>
    </source>
</evidence>
<protein>
    <recommendedName>
        <fullName evidence="5">Peroxisomal and mitochondrial division factor 2-like</fullName>
    </recommendedName>
</protein>
<evidence type="ECO:0000256" key="1">
    <source>
        <dbReference type="SAM" id="Coils"/>
    </source>
</evidence>
<evidence type="ECO:0000256" key="2">
    <source>
        <dbReference type="SAM" id="Phobius"/>
    </source>
</evidence>
<dbReference type="FunCoup" id="A0A2G5CFH8">
    <property type="interactions" value="1958"/>
</dbReference>
<keyword evidence="2" id="KW-0472">Membrane</keyword>
<dbReference type="STRING" id="218851.A0A2G5CFH8"/>
<feature type="transmembrane region" description="Helical" evidence="2">
    <location>
        <begin position="218"/>
        <end position="240"/>
    </location>
</feature>
<keyword evidence="1" id="KW-0175">Coiled coil</keyword>
<evidence type="ECO:0008006" key="5">
    <source>
        <dbReference type="Google" id="ProtNLM"/>
    </source>
</evidence>
<proteinExistence type="predicted"/>
<evidence type="ECO:0000313" key="3">
    <source>
        <dbReference type="EMBL" id="PIA30052.1"/>
    </source>
</evidence>
<keyword evidence="4" id="KW-1185">Reference proteome</keyword>
<dbReference type="AlphaFoldDB" id="A0A2G5CFH8"/>
<sequence>MAEETIINGKEDVGIEENKDLIKENEENREKIKLLMDEIEELKTDRLEMKKRLDERNEADKKTLEAISTRAAELEIEVSRLQHDLGSTMGENDDLVKELKDLKKGFEVLEKEKVELMGQIAREKEENEKIKGELEKKEKEIVSWKMQKEEIESKIHLLEEALKNSEGRVGEMEVKSKELQSNLEELNEKKLVNGDAVVASESQCSRREFGFKGVKVQWPAALASTGTLAVAAAAAVYIHYAKKR</sequence>
<dbReference type="Proteomes" id="UP000230069">
    <property type="component" value="Unassembled WGS sequence"/>
</dbReference>
<keyword evidence="2" id="KW-0812">Transmembrane</keyword>
<name>A0A2G5CFH8_AQUCA</name>
<organism evidence="3 4">
    <name type="scientific">Aquilegia coerulea</name>
    <name type="common">Rocky mountain columbine</name>
    <dbReference type="NCBI Taxonomy" id="218851"/>
    <lineage>
        <taxon>Eukaryota</taxon>
        <taxon>Viridiplantae</taxon>
        <taxon>Streptophyta</taxon>
        <taxon>Embryophyta</taxon>
        <taxon>Tracheophyta</taxon>
        <taxon>Spermatophyta</taxon>
        <taxon>Magnoliopsida</taxon>
        <taxon>Ranunculales</taxon>
        <taxon>Ranunculaceae</taxon>
        <taxon>Thalictroideae</taxon>
        <taxon>Aquilegia</taxon>
    </lineage>
</organism>
<dbReference type="Gene3D" id="1.10.287.1490">
    <property type="match status" value="1"/>
</dbReference>
<gene>
    <name evidence="3" type="ORF">AQUCO_05700037v1</name>
</gene>
<reference evidence="3 4" key="1">
    <citation type="submission" date="2017-09" db="EMBL/GenBank/DDBJ databases">
        <title>WGS assembly of Aquilegia coerulea Goldsmith.</title>
        <authorList>
            <person name="Hodges S."/>
            <person name="Kramer E."/>
            <person name="Nordborg M."/>
            <person name="Tomkins J."/>
            <person name="Borevitz J."/>
            <person name="Derieg N."/>
            <person name="Yan J."/>
            <person name="Mihaltcheva S."/>
            <person name="Hayes R.D."/>
            <person name="Rokhsar D."/>
        </authorList>
    </citation>
    <scope>NUCLEOTIDE SEQUENCE [LARGE SCALE GENOMIC DNA]</scope>
    <source>
        <strain evidence="4">cv. Goldsmith</strain>
    </source>
</reference>
<accession>A0A2G5CFH8</accession>
<dbReference type="EMBL" id="KZ305074">
    <property type="protein sequence ID" value="PIA30053.1"/>
    <property type="molecule type" value="Genomic_DNA"/>
</dbReference>
<dbReference type="EMBL" id="KZ305074">
    <property type="protein sequence ID" value="PIA30052.1"/>
    <property type="molecule type" value="Genomic_DNA"/>
</dbReference>
<feature type="coiled-coil region" evidence="1">
    <location>
        <begin position="18"/>
        <end position="189"/>
    </location>
</feature>
<dbReference type="OrthoDB" id="1939306at2759"/>